<feature type="transmembrane region" description="Helical" evidence="8">
    <location>
        <begin position="187"/>
        <end position="207"/>
    </location>
</feature>
<keyword evidence="3" id="KW-0328">Glycosyltransferase</keyword>
<evidence type="ECO:0000256" key="8">
    <source>
        <dbReference type="SAM" id="Phobius"/>
    </source>
</evidence>
<dbReference type="Proteomes" id="UP000262583">
    <property type="component" value="Chromosome"/>
</dbReference>
<feature type="domain" description="ArnT-like N-terminal" evidence="9">
    <location>
        <begin position="185"/>
        <end position="337"/>
    </location>
</feature>
<evidence type="ECO:0000256" key="7">
    <source>
        <dbReference type="ARBA" id="ARBA00023136"/>
    </source>
</evidence>
<feature type="transmembrane region" description="Helical" evidence="8">
    <location>
        <begin position="214"/>
        <end position="232"/>
    </location>
</feature>
<keyword evidence="2" id="KW-1003">Cell membrane</keyword>
<sequence length="631" mass="69712">MVLVQDFLLYLWIAALAYGVGFRSLRATGWIASGGAETFWLSTTLGLGFLTALVFALGCFHLFTPLVVFGILVLLTAWLLSQGEHKFHNGSAAEMFLRFVKAGLGLARRYPLRTVALGVVVFAAFLGCGAPEVRGDPIIYHITEAWLFVVNRGHVNIPSSALTYIPQNQQLLYALALLLGSDSLAKLFHWTMGVLLLAGTYVGALRLGLERKSALISSLLVALVPTWFYLATTTYIDLATANYLLASVYLGTIGLWTTASNRTFSGILAGFCLGMAVGTKYTAGVVGALPLLVASAYLGIVTQRKSGRLNWHDIASPLVVLAVTACVVFAPWLVRNWLWTGNPVAPSFMRWLGPVDAPEETKASPDIQAFALGADWTISGMLQSYAHMFWAFTDYGNYLPVIALLLGLSHLAVRALRGRKDELCEDVHTVVHSLIIFLVIAFLLGVPLASVRRDSRYVMCHTAILAMLVVYFFEITVTSLATYERKLRRFAGGVVGLLFGAWVIASYWKYQDLREICWPVFDRQSRERYCAARLSNYYANLRVGDLVKPEEGKVVGAAYPARVHYVLGGNPVTPDLLRRQVTEHLVPEDLAPLRRQGVRFLFGKVAPTLQPYVRLRGYAANRPLWEIVREP</sequence>
<dbReference type="InterPro" id="IPR050297">
    <property type="entry name" value="LipidA_mod_glycosyltrf_83"/>
</dbReference>
<dbReference type="InterPro" id="IPR003342">
    <property type="entry name" value="ArnT-like_N"/>
</dbReference>
<protein>
    <submittedName>
        <fullName evidence="10">Membrane protein</fullName>
    </submittedName>
</protein>
<feature type="transmembrane region" description="Helical" evidence="8">
    <location>
        <begin position="490"/>
        <end position="508"/>
    </location>
</feature>
<dbReference type="GO" id="GO:0005886">
    <property type="term" value="C:plasma membrane"/>
    <property type="evidence" value="ECO:0007669"/>
    <property type="project" value="UniProtKB-SubCell"/>
</dbReference>
<dbReference type="AlphaFoldDB" id="A0A2Z4Y3I7"/>
<dbReference type="GO" id="GO:0009103">
    <property type="term" value="P:lipopolysaccharide biosynthetic process"/>
    <property type="evidence" value="ECO:0007669"/>
    <property type="project" value="UniProtKB-ARBA"/>
</dbReference>
<accession>A0A2Z4Y3I7</accession>
<dbReference type="PANTHER" id="PTHR33908:SF11">
    <property type="entry name" value="MEMBRANE PROTEIN"/>
    <property type="match status" value="1"/>
</dbReference>
<dbReference type="GO" id="GO:0016763">
    <property type="term" value="F:pentosyltransferase activity"/>
    <property type="evidence" value="ECO:0007669"/>
    <property type="project" value="TreeGrafter"/>
</dbReference>
<evidence type="ECO:0000256" key="5">
    <source>
        <dbReference type="ARBA" id="ARBA00022692"/>
    </source>
</evidence>
<reference evidence="10 11" key="1">
    <citation type="submission" date="2018-05" db="EMBL/GenBank/DDBJ databases">
        <title>A metagenomic window into the 2 km-deep terrestrial subsurface aquifer revealed taxonomically and functionally diverse microbial community comprising novel uncultured bacterial lineages.</title>
        <authorList>
            <person name="Kadnikov V.V."/>
            <person name="Mardanov A.V."/>
            <person name="Beletsky A.V."/>
            <person name="Banks D."/>
            <person name="Pimenov N.V."/>
            <person name="Frank Y.A."/>
            <person name="Karnachuk O.V."/>
            <person name="Ravin N.V."/>
        </authorList>
    </citation>
    <scope>NUCLEOTIDE SEQUENCE [LARGE SCALE GENOMIC DNA]</scope>
    <source>
        <strain evidence="10">BY</strain>
    </source>
</reference>
<evidence type="ECO:0000259" key="9">
    <source>
        <dbReference type="Pfam" id="PF02366"/>
    </source>
</evidence>
<feature type="transmembrane region" description="Helical" evidence="8">
    <location>
        <begin position="429"/>
        <end position="451"/>
    </location>
</feature>
<evidence type="ECO:0000256" key="6">
    <source>
        <dbReference type="ARBA" id="ARBA00022989"/>
    </source>
</evidence>
<keyword evidence="6 8" id="KW-1133">Transmembrane helix</keyword>
<feature type="transmembrane region" description="Helical" evidence="8">
    <location>
        <begin position="285"/>
        <end position="302"/>
    </location>
</feature>
<keyword evidence="7 8" id="KW-0472">Membrane</keyword>
<comment type="subcellular location">
    <subcellularLocation>
        <location evidence="1">Cell membrane</location>
        <topology evidence="1">Multi-pass membrane protein</topology>
    </subcellularLocation>
</comment>
<evidence type="ECO:0000256" key="1">
    <source>
        <dbReference type="ARBA" id="ARBA00004651"/>
    </source>
</evidence>
<evidence type="ECO:0000256" key="3">
    <source>
        <dbReference type="ARBA" id="ARBA00022676"/>
    </source>
</evidence>
<proteinExistence type="predicted"/>
<dbReference type="EMBL" id="CP030759">
    <property type="protein sequence ID" value="AXA35496.1"/>
    <property type="molecule type" value="Genomic_DNA"/>
</dbReference>
<feature type="transmembrane region" description="Helical" evidence="8">
    <location>
        <begin position="463"/>
        <end position="483"/>
    </location>
</feature>
<dbReference type="Pfam" id="PF02366">
    <property type="entry name" value="PMT"/>
    <property type="match status" value="1"/>
</dbReference>
<evidence type="ECO:0000313" key="10">
    <source>
        <dbReference type="EMBL" id="AXA35496.1"/>
    </source>
</evidence>
<name>A0A2Z4Y3I7_SUMC1</name>
<dbReference type="GO" id="GO:0006493">
    <property type="term" value="P:protein O-linked glycosylation"/>
    <property type="evidence" value="ECO:0007669"/>
    <property type="project" value="InterPro"/>
</dbReference>
<gene>
    <name evidence="10" type="ORF">BRCON_0719</name>
</gene>
<feature type="transmembrane region" description="Helical" evidence="8">
    <location>
        <begin position="314"/>
        <end position="334"/>
    </location>
</feature>
<dbReference type="KEGG" id="schv:BRCON_0719"/>
<dbReference type="PANTHER" id="PTHR33908">
    <property type="entry name" value="MANNOSYLTRANSFERASE YKCB-RELATED"/>
    <property type="match status" value="1"/>
</dbReference>
<evidence type="ECO:0000313" key="11">
    <source>
        <dbReference type="Proteomes" id="UP000262583"/>
    </source>
</evidence>
<dbReference type="GO" id="GO:0000030">
    <property type="term" value="F:mannosyltransferase activity"/>
    <property type="evidence" value="ECO:0007669"/>
    <property type="project" value="InterPro"/>
</dbReference>
<feature type="transmembrane region" description="Helical" evidence="8">
    <location>
        <begin position="45"/>
        <end position="78"/>
    </location>
</feature>
<keyword evidence="5 8" id="KW-0812">Transmembrane</keyword>
<evidence type="ECO:0000256" key="4">
    <source>
        <dbReference type="ARBA" id="ARBA00022679"/>
    </source>
</evidence>
<organism evidence="10 11">
    <name type="scientific">Sumerlaea chitinivorans</name>
    <dbReference type="NCBI Taxonomy" id="2250252"/>
    <lineage>
        <taxon>Bacteria</taxon>
        <taxon>Candidatus Sumerlaeota</taxon>
        <taxon>Candidatus Sumerlaeia</taxon>
        <taxon>Candidatus Sumerlaeales</taxon>
        <taxon>Candidatus Sumerlaeaceae</taxon>
        <taxon>Candidatus Sumerlaea</taxon>
    </lineage>
</organism>
<keyword evidence="4" id="KW-0808">Transferase</keyword>
<feature type="transmembrane region" description="Helical" evidence="8">
    <location>
        <begin position="7"/>
        <end position="25"/>
    </location>
</feature>
<evidence type="ECO:0000256" key="2">
    <source>
        <dbReference type="ARBA" id="ARBA00022475"/>
    </source>
</evidence>